<feature type="region of interest" description="Disordered" evidence="1">
    <location>
        <begin position="782"/>
        <end position="860"/>
    </location>
</feature>
<feature type="compositionally biased region" description="Basic and acidic residues" evidence="1">
    <location>
        <begin position="3036"/>
        <end position="3049"/>
    </location>
</feature>
<feature type="region of interest" description="Disordered" evidence="1">
    <location>
        <begin position="2568"/>
        <end position="2589"/>
    </location>
</feature>
<feature type="compositionally biased region" description="Basic and acidic residues" evidence="1">
    <location>
        <begin position="3004"/>
        <end position="3013"/>
    </location>
</feature>
<feature type="compositionally biased region" description="Polar residues" evidence="1">
    <location>
        <begin position="125"/>
        <end position="140"/>
    </location>
</feature>
<feature type="compositionally biased region" description="Polar residues" evidence="1">
    <location>
        <begin position="3258"/>
        <end position="3295"/>
    </location>
</feature>
<feature type="compositionally biased region" description="Basic and acidic residues" evidence="1">
    <location>
        <begin position="110"/>
        <end position="124"/>
    </location>
</feature>
<feature type="compositionally biased region" description="Basic and acidic residues" evidence="1">
    <location>
        <begin position="803"/>
        <end position="828"/>
    </location>
</feature>
<accession>A0A7M5UXX6</accession>
<reference evidence="3" key="1">
    <citation type="submission" date="2021-01" db="UniProtKB">
        <authorList>
            <consortium name="EnsemblMetazoa"/>
        </authorList>
    </citation>
    <scope>IDENTIFICATION</scope>
</reference>
<feature type="region of interest" description="Disordered" evidence="1">
    <location>
        <begin position="1810"/>
        <end position="1868"/>
    </location>
</feature>
<sequence>MNANTVLANLMSDAFATAGGNPLLKIAMGSGFQREQEGLKKQKVMSENAKRRHFTSPHASNIPIPHQHQKHSIVPNSRHTGTITREQVLQLLKANSAHNSAKTPNGARLENARKRDSLTEEEQRLQQSQRFHSSTFEQDTNQILGVKPGADDILKTVGAMQLTGKLSQGEEQKVEVGPSQSDIASALAAGIATGILSGGNQLIGKAQTRGIFDEVASGISKMSADGISAINDAANKATSAVNFATINARAVAAEIPNPAGKIAKSAQDAVDKAGKGASPKEIATAVAEAALNAAGQLSGTKPEVVHHVEPFEVHHVHEDFATHHGGLHGEMVGFHGGSVGFHAGMGNSHGGMTGFHGGIGNAHGGFEAFHGGMAHGHGGANFHDGIGIHDGEFGEYQHANFFAGGGHGSADFGHYGGGGYGGHHGFAHHEHEIGPHLLVHPDVHNTFHDHHDGFGHHGEYGGGIGGHDGGIGHGDFGHDNGGFHHGGFLGSHGALGFGSGGHHGGYGGYGGGGHHGGYGGGHGGGGHHSGYGGGNHGGYGGYGGGGYGGYGAGGYGGGHHSEGGFGHGEFGQGMGGLGFHHGGFGGHHGGLAHHEGFGPHEVIHHQDEDHLAHGGLHFVGGHLPVPAFHGHEGLVEDDHHHGMEEENTHGGWEGISEFHSGDLVERAKELFHHGESLEHHGGELEHEDEHIEEIGDNIHSHGEEIEHEGDHHFPHGHHHFDHGNSHFNHGEHMFHHGAAMTDHSQGIVGHENSLAEHGEEMLHHGDEHKHFGWHVGVGEHNQQHDEGEAEEGHGHYHDRHREHHGEAHHHDPHGGEHMEKHHDEEHRYHDHHHHGHDEHGSRKSLISGSPTQGIDGSEVSVENRKAIRQGILTGLGRLGISLNANNAQAEAQHSPSSTLPTNQGAAQAAKSDLPEIWGYDENGNFKLIDPRKTAPNFQQPSSPISNEINQDIQSIGQYTGPTVNGIPLASSSIGGKAPVINVNTPQDNPGSMSNTAERNVYDVPFGENANNQNEVSRQQMNSLSNQHQNMDELPKESILNQLKNSLSALRTVGKTDVVNPIINSKPGNRETLENPANSDMFDMGSDQKILQNSVNDLKSMGKTDVALPDENMPSEGGMQPSDIEKTNNAENILNGPETHSHFSEASDNGPELGPSDVPQNKLIDNKENIASDVSDQFKSLGISTDDQQRFDDQLVSRKDERPNGETPPREETPSHVETAPAENLSQEQPENREKEESSEAASQEAQRTPVSENQEHNYPSEGQSRDQQEKEPVAEEHKDDLSENEPRDEKERENTEREHDDRAYDSSESKDKDIQATGNEDKDEEKAKDLLHQEKELRHRYNAESDDKESDNRNEKHESEASDDRDKNDDDEDDGDGDDDDKRDKTQRDHEDDRGKSEDDRDKGDRDEDDSERKRQRDIIPKHKSDETVSAHNSDFLKSFSDFTKQLSILEDNQDLKGITRDKIANLKYFERLAHLGTVEKLFQIRSQISNKTAGRSSQRDIKLPDYKAKLFKLRENLEHLTPEVVKGLLTQNEYYYIKGFLDSEKAFENHMDLSEQVEAESIRNQQGDIGGDRRSSEPNPSGNKLLNFFKDRAELFKELEDAVEDPNLEHKGVSSDGEITSNFFPWKLKNEYDNKQFEHYRFHSSKENPFKNQPITKLHTPVGNDNFFDFNHLANALNQLGTGGGAFPTGGKFVQTGVPAQNGTSTQNGTSDKTGFKRTEKPGINEAERNQSLANQLNILDKASQNDDITLKTNLKDSPVLDFTAQSRVIDPEKKKEESTFGKYAPQSDGTLAENERLVPLLDVVTGHVKNLPDKDDYPQDKAMEEVTIKPPKEDKDDATSSDFGLSGTNNLTSSDPQVSNHHKPVFPYSNKLESYLKSHKVEPKLPHNKPMPYIGEGEIYTPSESSFIAKTPTLSSTNQGEEPEKSEASFQSDLSNQKILENLIKEPLVVASKRQDIHPLPLHVVQLTDDVIRKNHDVTPKQKEPLMVYTAKRAETVNGRKDFMNMNKPGENPFGPHGLHRDIIQNVLKQYKKEEHKRRRDAKRRAIMELHKLKAFNERINTQHKKRRKRLPVVFQYNGQDDHVNIKMHEWDDIDVWPHAHGENFDHEFDHHAPDGELQVKAQISRLPKTKMVDVVATKKTAIIRNLKNDHKIVEAAVIDSESDDVNNESDIDEQNGSSRSEIKNESDFDPQIEEDGSGGWTEVHFSGSGDQEETVDFPASEAFPKSTHATFVTEVPTKKSLVSQHQVRTEKFFENTKVSFDGTDNYVSLPSHLYFEKFNDDTVDELPNVGQLKLKDETKIEAQPSKLSAEHLLPSEEFESLAPDQSALSDNTPANEKKDENNQKKAQRIGESELRYYELTSSLNRDNENENKDGGLSFGSVKHDIESDDSDEGSGRNEAEPSNSIISADTIGDLGNGNQKQKTSKKSLDDGGTGEKSDVTKFSNVEEAEDDEPSSLKGTRKDKTDEHKADHPSYVDHSGHVIKLHGNGKQKHDSHKDEHVFHNNLAEDIDMAMSEPKWEFKDRDFSVSNDHDMKFNHPHHPAHHGHTESHAKSNAGQTNMYEVLTSESKGKHSKRHKSTSTKENTHAKKCINGEGCTKRQFESPPFLHALHHNDAPFDLKPYYENLHHSDGALTHHHGGLHTPGLGGHGTYRGPQYPANEHLDLYPSDIHHSPPMEIDHTDYYDDVELPHVTPIDHMTQQSHEVLTSSQYHPYTDSVESPYGGWTNSQGGVTYSSPYGGSNHPVDHLPHRYPSTPHGESIPHLIDCLTTTRRCEGTDCKDKMTSLGTNQKSPLDLIGHHTENTRILNHVVKLANHEASLSEELTNPKPGKSKETNGNYLGGHVIESLKLGAQIKRKNDTLKHLQEIMQPENKETARLNGHSEMTHHLKETKKMQKSSQSKNRPKINPTSPNVVVMKKPKGQDAPQGLNKAEELKLRQQSKPKPSKETDIKKMDSKIPDTKKPDNVKKPDTKKPDNVKKPVAKKPNGKKKKQKQKVYLESAFGKEGKKVDSSKVQSTAKIQSQSKGQSSLQSPKKPETNSKKPETNSKKPSNKLSESGKSGKHKKPKQPAKIAKQSSSNSEKTPLKTKVKAKATRFGDNNRDANKGTQAVSETVSNTQTAVSTSTASQQQAQQTTSSDYNQDQTHQPTPNEQQTQPQDTQYNNNQNQPTPPNANNAAVTPQIPSMKPKKLLNKALLTKLKSASLSQMKYFTAMTSLLLHHINKNVNKTRQIAVNNPLLGQQPSVSGDQQIQDSLSAMTGQEQAGTTNTQPSQDTSTNTNNLQNQGTPVSTLPEQGNPAHGLSSQGQSVNTMQGQNQNQDTSAFPQQQQNQPIQQQHSQPLSQNAPLPANQNPIPFTPQSTRCGKKTCTSSELGLTKEDFSSTNNGKESGFVKTHENILPTFFKPRIEPKKRPATLKVNKPKELFLVLGVSHSMYSRLHFSDLFNYALDLFGQSLDYYGYQRAAFLTFGGPSYYYVPLTNRSEFSVNRTLKGYRNLTSALNFVVQTMEPLSNGRRQLVTILPDRFKKTDNQEVEKVKENLQRHGFEMYCVGVGKSFDKDKTSIKMLASKPIHDHTIKASYNSLNKTMPLLFKKLSLDRLYTKTQDKHKLKDQTKQIGKFRHFIPNQFQASNNNNFVRSYLPNGEELNLQNKHFIVNNSFVRSHLSNGGEGNLQNEHLIESTAHARDDVVSVTSSFGESSNNNNGELRGSPESNLLL</sequence>
<feature type="compositionally biased region" description="Basic and acidic residues" evidence="1">
    <location>
        <begin position="1263"/>
        <end position="1314"/>
    </location>
</feature>
<feature type="compositionally biased region" description="Low complexity" evidence="1">
    <location>
        <begin position="3115"/>
        <end position="3182"/>
    </location>
</feature>
<feature type="region of interest" description="Disordered" evidence="1">
    <location>
        <begin position="3258"/>
        <end position="3368"/>
    </location>
</feature>
<feature type="compositionally biased region" description="Polar residues" evidence="1">
    <location>
        <begin position="3303"/>
        <end position="3325"/>
    </location>
</feature>
<evidence type="ECO:0000313" key="3">
    <source>
        <dbReference type="EnsemblMetazoa" id="CLYHEMP003027.1"/>
    </source>
</evidence>
<feature type="compositionally biased region" description="Polar residues" evidence="1">
    <location>
        <begin position="2898"/>
        <end position="2914"/>
    </location>
</feature>
<dbReference type="EnsemblMetazoa" id="CLYHEMT003027.1">
    <property type="protein sequence ID" value="CLYHEMP003027.1"/>
    <property type="gene ID" value="CLYHEMG003027"/>
</dbReference>
<feature type="compositionally biased region" description="Basic and acidic residues" evidence="1">
    <location>
        <begin position="2462"/>
        <end position="2482"/>
    </location>
</feature>
<feature type="compositionally biased region" description="Polar residues" evidence="1">
    <location>
        <begin position="844"/>
        <end position="854"/>
    </location>
</feature>
<dbReference type="Proteomes" id="UP000594262">
    <property type="component" value="Unplaced"/>
</dbReference>
<protein>
    <recommendedName>
        <fullName evidence="2">VWFA domain-containing protein</fullName>
    </recommendedName>
</protein>
<feature type="compositionally biased region" description="Basic and acidic residues" evidence="1">
    <location>
        <begin position="1771"/>
        <end position="1781"/>
    </location>
</feature>
<feature type="region of interest" description="Disordered" evidence="1">
    <location>
        <begin position="1060"/>
        <end position="1083"/>
    </location>
</feature>
<dbReference type="InterPro" id="IPR002035">
    <property type="entry name" value="VWF_A"/>
</dbReference>
<feature type="compositionally biased region" description="Basic residues" evidence="1">
    <location>
        <begin position="2483"/>
        <end position="2492"/>
    </location>
</feature>
<feature type="compositionally biased region" description="Acidic residues" evidence="1">
    <location>
        <begin position="2190"/>
        <end position="2199"/>
    </location>
</feature>
<dbReference type="InterPro" id="IPR036465">
    <property type="entry name" value="vWFA_dom_sf"/>
</dbReference>
<feature type="region of interest" description="Disordered" evidence="1">
    <location>
        <begin position="2310"/>
        <end position="2499"/>
    </location>
</feature>
<feature type="compositionally biased region" description="Low complexity" evidence="1">
    <location>
        <begin position="3021"/>
        <end position="3035"/>
    </location>
</feature>
<feature type="region of interest" description="Disordered" evidence="1">
    <location>
        <begin position="96"/>
        <end position="140"/>
    </location>
</feature>
<evidence type="ECO:0000259" key="2">
    <source>
        <dbReference type="PROSITE" id="PS50234"/>
    </source>
</evidence>
<feature type="compositionally biased region" description="Basic and acidic residues" evidence="1">
    <location>
        <begin position="1324"/>
        <end position="1368"/>
    </location>
</feature>
<feature type="compositionally biased region" description="Polar residues" evidence="1">
    <location>
        <begin position="1842"/>
        <end position="1861"/>
    </location>
</feature>
<keyword evidence="4" id="KW-1185">Reference proteome</keyword>
<feature type="compositionally biased region" description="Polar residues" evidence="1">
    <location>
        <begin position="3350"/>
        <end position="3368"/>
    </location>
</feature>
<feature type="compositionally biased region" description="Basic residues" evidence="1">
    <location>
        <begin position="2982"/>
        <end position="2996"/>
    </location>
</feature>
<feature type="compositionally biased region" description="Basic and acidic residues" evidence="1">
    <location>
        <begin position="2946"/>
        <end position="2980"/>
    </location>
</feature>
<dbReference type="Gene3D" id="3.40.50.410">
    <property type="entry name" value="von Willebrand factor, type A domain"/>
    <property type="match status" value="1"/>
</dbReference>
<feature type="region of interest" description="Disordered" evidence="1">
    <location>
        <begin position="3691"/>
        <end position="3717"/>
    </location>
</feature>
<feature type="compositionally biased region" description="Acidic residues" evidence="1">
    <location>
        <begin position="2163"/>
        <end position="2176"/>
    </location>
</feature>
<feature type="domain" description="VWFA" evidence="2">
    <location>
        <begin position="3496"/>
        <end position="3595"/>
    </location>
</feature>
<organism evidence="3 4">
    <name type="scientific">Clytia hemisphaerica</name>
    <dbReference type="NCBI Taxonomy" id="252671"/>
    <lineage>
        <taxon>Eukaryota</taxon>
        <taxon>Metazoa</taxon>
        <taxon>Cnidaria</taxon>
        <taxon>Hydrozoa</taxon>
        <taxon>Hydroidolina</taxon>
        <taxon>Leptothecata</taxon>
        <taxon>Obeliida</taxon>
        <taxon>Clytiidae</taxon>
        <taxon>Clytia</taxon>
    </lineage>
</organism>
<feature type="region of interest" description="Disordered" evidence="1">
    <location>
        <begin position="1103"/>
        <end position="1430"/>
    </location>
</feature>
<feature type="compositionally biased region" description="Polar residues" evidence="1">
    <location>
        <begin position="1248"/>
        <end position="1262"/>
    </location>
</feature>
<feature type="region of interest" description="Disordered" evidence="1">
    <location>
        <begin position="2889"/>
        <end position="3182"/>
    </location>
</feature>
<feature type="compositionally biased region" description="Basic and acidic residues" evidence="1">
    <location>
        <begin position="782"/>
        <end position="795"/>
    </location>
</feature>
<feature type="compositionally biased region" description="Basic and acidic residues" evidence="1">
    <location>
        <begin position="1812"/>
        <end position="1840"/>
    </location>
</feature>
<feature type="compositionally biased region" description="Acidic residues" evidence="1">
    <location>
        <begin position="1369"/>
        <end position="1379"/>
    </location>
</feature>
<feature type="compositionally biased region" description="Basic and acidic residues" evidence="1">
    <location>
        <begin position="1380"/>
        <end position="1429"/>
    </location>
</feature>
<feature type="compositionally biased region" description="Basic and acidic residues" evidence="1">
    <location>
        <begin position="1186"/>
        <end position="1214"/>
    </location>
</feature>
<proteinExistence type="predicted"/>
<name>A0A7M5UXX6_9CNID</name>
<feature type="region of interest" description="Disordered" evidence="1">
    <location>
        <begin position="1770"/>
        <end position="1790"/>
    </location>
</feature>
<dbReference type="SUPFAM" id="SSF53300">
    <property type="entry name" value="vWA-like"/>
    <property type="match status" value="1"/>
</dbReference>
<feature type="compositionally biased region" description="Polar residues" evidence="1">
    <location>
        <begin position="1171"/>
        <end position="1185"/>
    </location>
</feature>
<feature type="region of interest" description="Disordered" evidence="1">
    <location>
        <begin position="887"/>
        <end position="910"/>
    </location>
</feature>
<dbReference type="PROSITE" id="PS50234">
    <property type="entry name" value="VWFA"/>
    <property type="match status" value="1"/>
</dbReference>
<feature type="compositionally biased region" description="Basic and acidic residues" evidence="1">
    <location>
        <begin position="2338"/>
        <end position="2359"/>
    </location>
</feature>
<evidence type="ECO:0000313" key="4">
    <source>
        <dbReference type="Proteomes" id="UP000594262"/>
    </source>
</evidence>
<feature type="region of interest" description="Disordered" evidence="1">
    <location>
        <begin position="2163"/>
        <end position="2217"/>
    </location>
</feature>
<feature type="compositionally biased region" description="Polar residues" evidence="1">
    <location>
        <begin position="887"/>
        <end position="905"/>
    </location>
</feature>
<evidence type="ECO:0000256" key="1">
    <source>
        <dbReference type="SAM" id="MobiDB-lite"/>
    </source>
</evidence>
<feature type="compositionally biased region" description="Low complexity" evidence="1">
    <location>
        <begin position="3694"/>
        <end position="3706"/>
    </location>
</feature>
<feature type="region of interest" description="Disordered" evidence="1">
    <location>
        <begin position="1562"/>
        <end position="1585"/>
    </location>
</feature>
<feature type="compositionally biased region" description="Basic and acidic residues" evidence="1">
    <location>
        <begin position="2429"/>
        <end position="2442"/>
    </location>
</feature>
<feature type="compositionally biased region" description="Low complexity" evidence="1">
    <location>
        <begin position="3326"/>
        <end position="3344"/>
    </location>
</feature>